<comment type="subcellular location">
    <subcellularLocation>
        <location evidence="1">Membrane</location>
        <topology evidence="1">Multi-pass membrane protein</topology>
    </subcellularLocation>
</comment>
<evidence type="ECO:0000313" key="14">
    <source>
        <dbReference type="EMBL" id="KAK7551391.1"/>
    </source>
</evidence>
<comment type="domain">
    <text evidence="11">The DHHC domain is required for palmitoyltransferase activity.</text>
</comment>
<comment type="catalytic activity">
    <reaction evidence="10 11">
        <text>L-cysteinyl-[protein] + hexadecanoyl-CoA = S-hexadecanoyl-L-cysteinyl-[protein] + CoA</text>
        <dbReference type="Rhea" id="RHEA:36683"/>
        <dbReference type="Rhea" id="RHEA-COMP:10131"/>
        <dbReference type="Rhea" id="RHEA-COMP:11032"/>
        <dbReference type="ChEBI" id="CHEBI:29950"/>
        <dbReference type="ChEBI" id="CHEBI:57287"/>
        <dbReference type="ChEBI" id="CHEBI:57379"/>
        <dbReference type="ChEBI" id="CHEBI:74151"/>
        <dbReference type="EC" id="2.3.1.225"/>
    </reaction>
</comment>
<evidence type="ECO:0000256" key="9">
    <source>
        <dbReference type="ARBA" id="ARBA00038298"/>
    </source>
</evidence>
<keyword evidence="3 11" id="KW-0812">Transmembrane</keyword>
<comment type="similarity">
    <text evidence="9">Belongs to the DHHC palmitoyltransferase family. PFA5 subfamily.</text>
</comment>
<organism evidence="14 15">
    <name type="scientific">Phyllosticta citricarpa</name>
    <dbReference type="NCBI Taxonomy" id="55181"/>
    <lineage>
        <taxon>Eukaryota</taxon>
        <taxon>Fungi</taxon>
        <taxon>Dikarya</taxon>
        <taxon>Ascomycota</taxon>
        <taxon>Pezizomycotina</taxon>
        <taxon>Dothideomycetes</taxon>
        <taxon>Dothideomycetes incertae sedis</taxon>
        <taxon>Botryosphaeriales</taxon>
        <taxon>Phyllostictaceae</taxon>
        <taxon>Phyllosticta</taxon>
    </lineage>
</organism>
<keyword evidence="4 11" id="KW-1133">Transmembrane helix</keyword>
<gene>
    <name evidence="14" type="ORF">IWX46DRAFT_380133</name>
</gene>
<reference evidence="14 15" key="1">
    <citation type="submission" date="2024-04" db="EMBL/GenBank/DDBJ databases">
        <title>Phyllosticta paracitricarpa is synonymous to the EU quarantine fungus P. citricarpa based on phylogenomic analyses.</title>
        <authorList>
            <consortium name="Lawrence Berkeley National Laboratory"/>
            <person name="Van Ingen-Buijs V.A."/>
            <person name="Van Westerhoven A.C."/>
            <person name="Haridas S."/>
            <person name="Skiadas P."/>
            <person name="Martin F."/>
            <person name="Groenewald J.Z."/>
            <person name="Crous P.W."/>
            <person name="Seidl M.F."/>
        </authorList>
    </citation>
    <scope>NUCLEOTIDE SEQUENCE [LARGE SCALE GENOMIC DNA]</scope>
    <source>
        <strain evidence="14 15">CBS 122670</strain>
    </source>
</reference>
<name>A0ABR1MJN1_9PEZI</name>
<keyword evidence="5 11" id="KW-0472">Membrane</keyword>
<sequence length="425" mass="48181">MSQAAPSRPASPPDSESTTAGPLDQPQEVDAMTLTIMNRGNRPSRTSLVSAFVVPVLVIGQAAWATYVVCYQLAHQRLIMRDDQRGPGYAVIVLQALFIFMSGVTYMRLIQVIYTDPGLLPLGISRAKPEDQPNDDMKAVMKRWSEKRSVIQHTRPEDALAREELFKELAAHNQLQAELRMEALKSFRPKDMFIVAADGLPRWCKTCETFKPDRTHHCSDLGRCVRRMDHFCPWVGGIVSETTTKFFVQFLLYVMLLCIFVLATTATLFKRDHDRYAQHNPQLIALLVLSGVYTLFTVGMFYNSLWMLAKNFSTVEQRQFGMPLHLAVRISPAWFTGNIDHLRCYMVVSFPSVPGERWAVFQTEPCAKLWDLGSAYANVCQVLGNRVWEWFLPFTYSPCAKHADDISEYPFGPVALAVRDNVRAS</sequence>
<protein>
    <recommendedName>
        <fullName evidence="11">Palmitoyltransferase</fullName>
        <ecNumber evidence="11">2.3.1.225</ecNumber>
    </recommendedName>
</protein>
<keyword evidence="6" id="KW-0564">Palmitate</keyword>
<feature type="transmembrane region" description="Helical" evidence="11">
    <location>
        <begin position="281"/>
        <end position="302"/>
    </location>
</feature>
<feature type="compositionally biased region" description="Low complexity" evidence="12">
    <location>
        <begin position="1"/>
        <end position="17"/>
    </location>
</feature>
<dbReference type="InterPro" id="IPR039859">
    <property type="entry name" value="PFA4/ZDH16/20/ERF2-like"/>
</dbReference>
<dbReference type="Pfam" id="PF01529">
    <property type="entry name" value="DHHC"/>
    <property type="match status" value="1"/>
</dbReference>
<evidence type="ECO:0000256" key="1">
    <source>
        <dbReference type="ARBA" id="ARBA00004141"/>
    </source>
</evidence>
<keyword evidence="15" id="KW-1185">Reference proteome</keyword>
<evidence type="ECO:0000256" key="3">
    <source>
        <dbReference type="ARBA" id="ARBA00022692"/>
    </source>
</evidence>
<feature type="domain" description="Palmitoyltransferase DHHC" evidence="13">
    <location>
        <begin position="201"/>
        <end position="318"/>
    </location>
</feature>
<evidence type="ECO:0000256" key="10">
    <source>
        <dbReference type="ARBA" id="ARBA00048048"/>
    </source>
</evidence>
<feature type="region of interest" description="Disordered" evidence="12">
    <location>
        <begin position="1"/>
        <end position="25"/>
    </location>
</feature>
<feature type="transmembrane region" description="Helical" evidence="11">
    <location>
        <begin position="47"/>
        <end position="69"/>
    </location>
</feature>
<evidence type="ECO:0000256" key="12">
    <source>
        <dbReference type="SAM" id="MobiDB-lite"/>
    </source>
</evidence>
<dbReference type="EMBL" id="JBBPDW010000006">
    <property type="protein sequence ID" value="KAK7551391.1"/>
    <property type="molecule type" value="Genomic_DNA"/>
</dbReference>
<evidence type="ECO:0000256" key="7">
    <source>
        <dbReference type="ARBA" id="ARBA00023288"/>
    </source>
</evidence>
<accession>A0ABR1MJN1</accession>
<evidence type="ECO:0000259" key="13">
    <source>
        <dbReference type="Pfam" id="PF01529"/>
    </source>
</evidence>
<dbReference type="PROSITE" id="PS50216">
    <property type="entry name" value="DHHC"/>
    <property type="match status" value="1"/>
</dbReference>
<feature type="transmembrane region" description="Helical" evidence="11">
    <location>
        <begin position="250"/>
        <end position="269"/>
    </location>
</feature>
<evidence type="ECO:0000256" key="11">
    <source>
        <dbReference type="RuleBase" id="RU079119"/>
    </source>
</evidence>
<feature type="transmembrane region" description="Helical" evidence="11">
    <location>
        <begin position="89"/>
        <end position="109"/>
    </location>
</feature>
<evidence type="ECO:0000256" key="2">
    <source>
        <dbReference type="ARBA" id="ARBA00022679"/>
    </source>
</evidence>
<keyword evidence="2 11" id="KW-0808">Transferase</keyword>
<evidence type="ECO:0000256" key="6">
    <source>
        <dbReference type="ARBA" id="ARBA00023139"/>
    </source>
</evidence>
<keyword evidence="7" id="KW-0449">Lipoprotein</keyword>
<dbReference type="InterPro" id="IPR001594">
    <property type="entry name" value="Palmitoyltrfase_DHHC"/>
</dbReference>
<evidence type="ECO:0000256" key="5">
    <source>
        <dbReference type="ARBA" id="ARBA00023136"/>
    </source>
</evidence>
<dbReference type="EC" id="2.3.1.225" evidence="11"/>
<comment type="caution">
    <text evidence="14">The sequence shown here is derived from an EMBL/GenBank/DDBJ whole genome shotgun (WGS) entry which is preliminary data.</text>
</comment>
<dbReference type="PANTHER" id="PTHR22883">
    <property type="entry name" value="ZINC FINGER DHHC DOMAIN CONTAINING PROTEIN"/>
    <property type="match status" value="1"/>
</dbReference>
<evidence type="ECO:0000313" key="15">
    <source>
        <dbReference type="Proteomes" id="UP001365128"/>
    </source>
</evidence>
<evidence type="ECO:0000256" key="8">
    <source>
        <dbReference type="ARBA" id="ARBA00023315"/>
    </source>
</evidence>
<proteinExistence type="inferred from homology"/>
<dbReference type="PANTHER" id="PTHR22883:SF23">
    <property type="entry name" value="PALMITOYLTRANSFERASE ZDHHC6"/>
    <property type="match status" value="1"/>
</dbReference>
<keyword evidence="8 11" id="KW-0012">Acyltransferase</keyword>
<evidence type="ECO:0000256" key="4">
    <source>
        <dbReference type="ARBA" id="ARBA00022989"/>
    </source>
</evidence>
<dbReference type="Proteomes" id="UP001365128">
    <property type="component" value="Unassembled WGS sequence"/>
</dbReference>